<reference evidence="3 4" key="1">
    <citation type="submission" date="2018-03" db="EMBL/GenBank/DDBJ databases">
        <title>Cross-interface Injection: A General Nanoliter Liquid Handling Method Applied to Single Cells Genome Amplification Automated Nanoliter Liquid Handling Applied to Single Cell Multiple Displacement Amplification.</title>
        <authorList>
            <person name="Yun J."/>
            <person name="Xu P."/>
            <person name="Xu J."/>
            <person name="Dai X."/>
            <person name="Wang Y."/>
            <person name="Zheng X."/>
            <person name="Cao C."/>
            <person name="Yi Q."/>
            <person name="Zhu Y."/>
            <person name="Wang L."/>
            <person name="Dong Z."/>
            <person name="Huang Y."/>
            <person name="Huang L."/>
            <person name="Du W."/>
        </authorList>
    </citation>
    <scope>NUCLEOTIDE SEQUENCE [LARGE SCALE GENOMIC DNA]</scope>
    <source>
        <strain evidence="3 4">Z-D1-2</strain>
    </source>
</reference>
<dbReference type="EMBL" id="PYVU01000194">
    <property type="protein sequence ID" value="PTB92866.1"/>
    <property type="molecule type" value="Genomic_DNA"/>
</dbReference>
<feature type="chain" id="PRO_5015549595" evidence="2">
    <location>
        <begin position="28"/>
        <end position="138"/>
    </location>
</feature>
<proteinExistence type="predicted"/>
<feature type="compositionally biased region" description="Low complexity" evidence="1">
    <location>
        <begin position="63"/>
        <end position="74"/>
    </location>
</feature>
<dbReference type="Proteomes" id="UP000240608">
    <property type="component" value="Unassembled WGS sequence"/>
</dbReference>
<sequence>MKKTLLIFFIILTTLAPVLAFSGSAGADSVTIKSNKATDILIAKHASLPVLANAVLNKKTGYSSPDSTTISPSPNGQLTSNYLTNDHSQITNDQTSTFSQSASSQSLVTSHQSPNDHSTTSQSTNNQFLINHFLMTNS</sequence>
<feature type="compositionally biased region" description="Low complexity" evidence="1">
    <location>
        <begin position="94"/>
        <end position="113"/>
    </location>
</feature>
<evidence type="ECO:0000256" key="2">
    <source>
        <dbReference type="SAM" id="SignalP"/>
    </source>
</evidence>
<evidence type="ECO:0000313" key="3">
    <source>
        <dbReference type="EMBL" id="PTB92866.1"/>
    </source>
</evidence>
<gene>
    <name evidence="3" type="ORF">C9994_13530</name>
</gene>
<feature type="signal peptide" evidence="2">
    <location>
        <begin position="1"/>
        <end position="27"/>
    </location>
</feature>
<organism evidence="3 4">
    <name type="scientific">Marivirga lumbricoides</name>
    <dbReference type="NCBI Taxonomy" id="1046115"/>
    <lineage>
        <taxon>Bacteria</taxon>
        <taxon>Pseudomonadati</taxon>
        <taxon>Bacteroidota</taxon>
        <taxon>Cytophagia</taxon>
        <taxon>Cytophagales</taxon>
        <taxon>Marivirgaceae</taxon>
        <taxon>Marivirga</taxon>
    </lineage>
</organism>
<keyword evidence="2" id="KW-0732">Signal</keyword>
<feature type="compositionally biased region" description="Polar residues" evidence="1">
    <location>
        <begin position="75"/>
        <end position="93"/>
    </location>
</feature>
<name>A0A2T4DGG4_9BACT</name>
<evidence type="ECO:0000256" key="1">
    <source>
        <dbReference type="SAM" id="MobiDB-lite"/>
    </source>
</evidence>
<protein>
    <submittedName>
        <fullName evidence="3">Uncharacterized protein</fullName>
    </submittedName>
</protein>
<dbReference type="AlphaFoldDB" id="A0A2T4DGG4"/>
<comment type="caution">
    <text evidence="3">The sequence shown here is derived from an EMBL/GenBank/DDBJ whole genome shotgun (WGS) entry which is preliminary data.</text>
</comment>
<accession>A0A2T4DGG4</accession>
<feature type="compositionally biased region" description="Polar residues" evidence="1">
    <location>
        <begin position="115"/>
        <end position="125"/>
    </location>
</feature>
<feature type="region of interest" description="Disordered" evidence="1">
    <location>
        <begin position="61"/>
        <end position="125"/>
    </location>
</feature>
<evidence type="ECO:0000313" key="4">
    <source>
        <dbReference type="Proteomes" id="UP000240608"/>
    </source>
</evidence>